<gene>
    <name evidence="3" type="ORF">ACFSUF_20090</name>
</gene>
<evidence type="ECO:0000313" key="3">
    <source>
        <dbReference type="EMBL" id="MFD2614718.1"/>
    </source>
</evidence>
<dbReference type="PANTHER" id="PTHR43384">
    <property type="entry name" value="SEPTUM SITE-DETERMINING PROTEIN MIND HOMOLOG, CHLOROPLASTIC-RELATED"/>
    <property type="match status" value="1"/>
</dbReference>
<dbReference type="EMBL" id="JBHUME010000013">
    <property type="protein sequence ID" value="MFD2614718.1"/>
    <property type="molecule type" value="Genomic_DNA"/>
</dbReference>
<evidence type="ECO:0000313" key="4">
    <source>
        <dbReference type="Proteomes" id="UP001597541"/>
    </source>
</evidence>
<keyword evidence="4" id="KW-1185">Reference proteome</keyword>
<keyword evidence="1" id="KW-0547">Nucleotide-binding</keyword>
<organism evidence="3 4">
    <name type="scientific">Paenibacillus gansuensis</name>
    <dbReference type="NCBI Taxonomy" id="306542"/>
    <lineage>
        <taxon>Bacteria</taxon>
        <taxon>Bacillati</taxon>
        <taxon>Bacillota</taxon>
        <taxon>Bacilli</taxon>
        <taxon>Bacillales</taxon>
        <taxon>Paenibacillaceae</taxon>
        <taxon>Paenibacillus</taxon>
    </lineage>
</organism>
<comment type="caution">
    <text evidence="3">The sequence shown here is derived from an EMBL/GenBank/DDBJ whole genome shotgun (WGS) entry which is preliminary data.</text>
</comment>
<name>A0ABW5PIV1_9BACL</name>
<dbReference type="SUPFAM" id="SSF52540">
    <property type="entry name" value="P-loop containing nucleoside triphosphate hydrolases"/>
    <property type="match status" value="1"/>
</dbReference>
<dbReference type="InterPro" id="IPR050625">
    <property type="entry name" value="ParA/MinD_ATPase"/>
</dbReference>
<keyword evidence="2" id="KW-0067">ATP-binding</keyword>
<dbReference type="Proteomes" id="UP001597541">
    <property type="component" value="Unassembled WGS sequence"/>
</dbReference>
<accession>A0ABW5PIV1</accession>
<dbReference type="Gene3D" id="3.40.50.300">
    <property type="entry name" value="P-loop containing nucleotide triphosphate hydrolases"/>
    <property type="match status" value="1"/>
</dbReference>
<evidence type="ECO:0000256" key="1">
    <source>
        <dbReference type="ARBA" id="ARBA00022741"/>
    </source>
</evidence>
<evidence type="ECO:0000256" key="2">
    <source>
        <dbReference type="ARBA" id="ARBA00022840"/>
    </source>
</evidence>
<proteinExistence type="predicted"/>
<dbReference type="RefSeq" id="WP_377605900.1">
    <property type="nucleotide sequence ID" value="NZ_JBHUME010000013.1"/>
</dbReference>
<protein>
    <submittedName>
        <fullName evidence="3">CpaE family protein</fullName>
    </submittedName>
</protein>
<dbReference type="InterPro" id="IPR027417">
    <property type="entry name" value="P-loop_NTPase"/>
</dbReference>
<dbReference type="PANTHER" id="PTHR43384:SF6">
    <property type="entry name" value="SEPTUM SITE-DETERMINING PROTEIN MIND HOMOLOG, CHLOROPLASTIC"/>
    <property type="match status" value="1"/>
</dbReference>
<reference evidence="4" key="1">
    <citation type="journal article" date="2019" name="Int. J. Syst. Evol. Microbiol.">
        <title>The Global Catalogue of Microorganisms (GCM) 10K type strain sequencing project: providing services to taxonomists for standard genome sequencing and annotation.</title>
        <authorList>
            <consortium name="The Broad Institute Genomics Platform"/>
            <consortium name="The Broad Institute Genome Sequencing Center for Infectious Disease"/>
            <person name="Wu L."/>
            <person name="Ma J."/>
        </authorList>
    </citation>
    <scope>NUCLEOTIDE SEQUENCE [LARGE SCALE GENOMIC DNA]</scope>
    <source>
        <strain evidence="4">KCTC 3950</strain>
    </source>
</reference>
<sequence length="408" mass="45935">MNVMIAMSRPQSADTISSILAGSMEIHTAFAQNDLQKQLTAKGDKLDYLVVDEELYQNTYPWFWISNLLQATSPNTKLIVIISEQTDSLYKEIIKRLALDLKFSIIPSLLTLDELAKEIRARVLNKPVVKEKADKGKVISFMSSAPKDGATTIAISAAYTIAAKTNKKIILVDLNLKSPEIRDHLGLKMDKGYSVIQADCDSGSLDSNMLLRACDQDKSFGNLYILTGIQRREWAEKFTLEEIESLIKVARETFDLVLIDIHTFPDQAATVKVAKEADERYVVVQPIVTSYQSSWHDWFTNVWHHHGFSEKDFQLILNRDSKEAMSTFSIERSMGTKIVANVPNVGNGMGIKAINEGLPLVMTDHEEVTPFKQSIEEFCLGLASRLDIELDGSTQLRGKWYKRILKRG</sequence>